<evidence type="ECO:0000259" key="7">
    <source>
        <dbReference type="Pfam" id="PF00155"/>
    </source>
</evidence>
<dbReference type="Gene3D" id="3.40.640.10">
    <property type="entry name" value="Type I PLP-dependent aspartate aminotransferase-like (Major domain)"/>
    <property type="match status" value="1"/>
</dbReference>
<evidence type="ECO:0000256" key="3">
    <source>
        <dbReference type="ARBA" id="ARBA00022576"/>
    </source>
</evidence>
<keyword evidence="9" id="KW-1185">Reference proteome</keyword>
<dbReference type="Gene3D" id="3.90.1150.10">
    <property type="entry name" value="Aspartate Aminotransferase, domain 1"/>
    <property type="match status" value="1"/>
</dbReference>
<keyword evidence="3 6" id="KW-0032">Aminotransferase</keyword>
<dbReference type="Proteomes" id="UP000664844">
    <property type="component" value="Unassembled WGS sequence"/>
</dbReference>
<dbReference type="InterPro" id="IPR050596">
    <property type="entry name" value="AspAT/PAT-like"/>
</dbReference>
<name>A0ABS3FS01_9CYAN</name>
<dbReference type="EC" id="2.6.1.-" evidence="6"/>
<dbReference type="InterPro" id="IPR004839">
    <property type="entry name" value="Aminotransferase_I/II_large"/>
</dbReference>
<dbReference type="InterPro" id="IPR015424">
    <property type="entry name" value="PyrdxlP-dep_Trfase"/>
</dbReference>
<keyword evidence="5" id="KW-0663">Pyridoxal phosphate</keyword>
<evidence type="ECO:0000313" key="8">
    <source>
        <dbReference type="EMBL" id="MBO0349891.1"/>
    </source>
</evidence>
<proteinExistence type="inferred from homology"/>
<gene>
    <name evidence="8" type="ORF">J0895_12360</name>
</gene>
<evidence type="ECO:0000313" key="9">
    <source>
        <dbReference type="Proteomes" id="UP000664844"/>
    </source>
</evidence>
<dbReference type="Pfam" id="PF00155">
    <property type="entry name" value="Aminotran_1_2"/>
    <property type="match status" value="1"/>
</dbReference>
<evidence type="ECO:0000256" key="1">
    <source>
        <dbReference type="ARBA" id="ARBA00001933"/>
    </source>
</evidence>
<dbReference type="PANTHER" id="PTHR46383">
    <property type="entry name" value="ASPARTATE AMINOTRANSFERASE"/>
    <property type="match status" value="1"/>
</dbReference>
<dbReference type="RefSeq" id="WP_207088395.1">
    <property type="nucleotide sequence ID" value="NZ_JAFLQW010000330.1"/>
</dbReference>
<comment type="caution">
    <text evidence="8">The sequence shown here is derived from an EMBL/GenBank/DDBJ whole genome shotgun (WGS) entry which is preliminary data.</text>
</comment>
<dbReference type="InterPro" id="IPR015421">
    <property type="entry name" value="PyrdxlP-dep_Trfase_major"/>
</dbReference>
<evidence type="ECO:0000256" key="6">
    <source>
        <dbReference type="RuleBase" id="RU000481"/>
    </source>
</evidence>
<reference evidence="8 9" key="1">
    <citation type="submission" date="2021-03" db="EMBL/GenBank/DDBJ databases">
        <title>Metabolic Capacity of the Antarctic Cyanobacterium Phormidium pseudopriestleyi that Sustains Oxygenic Photosynthesis in the Presence of Hydrogen Sulfide.</title>
        <authorList>
            <person name="Lumian J.E."/>
            <person name="Jungblut A.D."/>
            <person name="Dillon M.L."/>
            <person name="Hawes I."/>
            <person name="Doran P.T."/>
            <person name="Mackey T.J."/>
            <person name="Dick G.J."/>
            <person name="Grettenberger C.L."/>
            <person name="Sumner D.Y."/>
        </authorList>
    </citation>
    <scope>NUCLEOTIDE SEQUENCE [LARGE SCALE GENOMIC DNA]</scope>
    <source>
        <strain evidence="8 9">FRX01</strain>
    </source>
</reference>
<evidence type="ECO:0000256" key="5">
    <source>
        <dbReference type="ARBA" id="ARBA00022898"/>
    </source>
</evidence>
<organism evidence="8 9">
    <name type="scientific">Phormidium pseudopriestleyi FRX01</name>
    <dbReference type="NCBI Taxonomy" id="1759528"/>
    <lineage>
        <taxon>Bacteria</taxon>
        <taxon>Bacillati</taxon>
        <taxon>Cyanobacteriota</taxon>
        <taxon>Cyanophyceae</taxon>
        <taxon>Oscillatoriophycideae</taxon>
        <taxon>Oscillatoriales</taxon>
        <taxon>Oscillatoriaceae</taxon>
        <taxon>Phormidium</taxon>
    </lineage>
</organism>
<accession>A0ABS3FS01</accession>
<dbReference type="SUPFAM" id="SSF53383">
    <property type="entry name" value="PLP-dependent transferases"/>
    <property type="match status" value="1"/>
</dbReference>
<dbReference type="NCBIfam" id="NF004621">
    <property type="entry name" value="PRK05957.1"/>
    <property type="match status" value="1"/>
</dbReference>
<comment type="cofactor">
    <cofactor evidence="1 6">
        <name>pyridoxal 5'-phosphate</name>
        <dbReference type="ChEBI" id="CHEBI:597326"/>
    </cofactor>
</comment>
<sequence length="394" mass="43199">MNPILSRMEGVQSPIIPQIGELIRAYPGTLSLGQGVVYYPPPPAAFERITECLADPNNHKYQAVEGIPALQEAIATKLQAENGIPINDDSQIIVTAGGNMAFMNAILAITSPGDEIIIQTPYYFNHEMAIAIAGCQAVCVATDENYQLRLDAIAEAITDKTRAIVTISPNNPTGAVYSETALRQVNQLCGDRGIYHISDEAYEYFTYDGATHFSPGSIPNSHSHTISLFSLSKAYGFAGWRIGYMVIPKTLITSVKKIQDTILICPPVMSQYVALGALEVGKNYCLEHLPIISEMRDLCLKRFSDLPEFCTVPEAKGAFYFLVKLESELSPMEAAKLLIKKFRIATIPGTTFGIESGCFLRVSYAGLDRETALKGINRLFRGLGTMYKTPHSHM</sequence>
<evidence type="ECO:0000256" key="2">
    <source>
        <dbReference type="ARBA" id="ARBA00007441"/>
    </source>
</evidence>
<evidence type="ECO:0000256" key="4">
    <source>
        <dbReference type="ARBA" id="ARBA00022679"/>
    </source>
</evidence>
<dbReference type="PROSITE" id="PS00105">
    <property type="entry name" value="AA_TRANSFER_CLASS_1"/>
    <property type="match status" value="1"/>
</dbReference>
<dbReference type="EMBL" id="JAFLQW010000330">
    <property type="protein sequence ID" value="MBO0349891.1"/>
    <property type="molecule type" value="Genomic_DNA"/>
</dbReference>
<dbReference type="CDD" id="cd00609">
    <property type="entry name" value="AAT_like"/>
    <property type="match status" value="1"/>
</dbReference>
<dbReference type="InterPro" id="IPR015422">
    <property type="entry name" value="PyrdxlP-dep_Trfase_small"/>
</dbReference>
<dbReference type="PANTHER" id="PTHR46383:SF5">
    <property type="entry name" value="AMINOTRANSFERASE CLASS I_CLASSII DOMAIN-CONTAINING PROTEIN"/>
    <property type="match status" value="1"/>
</dbReference>
<comment type="similarity">
    <text evidence="2 6">Belongs to the class-I pyridoxal-phosphate-dependent aminotransferase family.</text>
</comment>
<protein>
    <recommendedName>
        <fullName evidence="6">Aminotransferase</fullName>
        <ecNumber evidence="6">2.6.1.-</ecNumber>
    </recommendedName>
</protein>
<dbReference type="InterPro" id="IPR004838">
    <property type="entry name" value="NHTrfase_class1_PyrdxlP-BS"/>
</dbReference>
<feature type="domain" description="Aminotransferase class I/classII large" evidence="7">
    <location>
        <begin position="30"/>
        <end position="379"/>
    </location>
</feature>
<keyword evidence="4 6" id="KW-0808">Transferase</keyword>
<dbReference type="GO" id="GO:0008483">
    <property type="term" value="F:transaminase activity"/>
    <property type="evidence" value="ECO:0007669"/>
    <property type="project" value="UniProtKB-KW"/>
</dbReference>